<dbReference type="OrthoDB" id="5287072at2759"/>
<reference evidence="2" key="2">
    <citation type="journal article" date="2023" name="IMA Fungus">
        <title>Comparative genomic study of the Penicillium genus elucidates a diverse pangenome and 15 lateral gene transfer events.</title>
        <authorList>
            <person name="Petersen C."/>
            <person name="Sorensen T."/>
            <person name="Nielsen M.R."/>
            <person name="Sondergaard T.E."/>
            <person name="Sorensen J.L."/>
            <person name="Fitzpatrick D.A."/>
            <person name="Frisvad J.C."/>
            <person name="Nielsen K.L."/>
        </authorList>
    </citation>
    <scope>NUCLEOTIDE SEQUENCE</scope>
    <source>
        <strain evidence="2">IBT 23319</strain>
    </source>
</reference>
<sequence length="743" mass="81184">MATVIEVPNGHPAEITGYVDPWISSPGECIDVKVSSTEVLVNYNVVRLIHGPQGEDFSNMKQERVHEIPAGSFQGRFQVARPGSYAIMDEQHHKTGSSGLRFSICLEAHLPVESDHIQTIVSTLDVKEKTGYAVVINDAAIEFWIGNLSTIDIVKTGAKIMPKTWTTLDFTISESTLTYVLTPNAFLLGKTETPESGRKDLGYKPAMSGPSTLVLAASFASSPSEVSEIPTNFFNGRLEGPIISTGGLEEKVLAQWDFSVGISTDKVFDVAGTGAQGILVNAPLRAVTGHDWDGSEPDWTKARAGYGAIHFHEDDMDDAAWQTDISISLPKSLRSGAYAVEVHAADGTVHDSIPFFVRPTPSTSDALGAKLAYVLSTFTYLAYANEHVYDRAHLTSEAAFEWEVRRSQHTDKTERRVDLGFSCYDIHNDRSGVVHSSAKRPILNMRPDYISWNFHRPRGFSADLIGLEFLERSGIPYDVICDQDLHTHGYSALSRYGTVITGSHPEYHTFESLQAHTEFVKHGGNLMYLGGNGFYWSCATKADSLHRVEIRRGDQGCRPFTLGGGDRIFSTNGQQGLLWRSRGLAANYFLGVGCCAAGAGPGVPYKRTNAGQDATMAWVFKGIPPDELIGVDGFGGGASGDEIDKCDFALGSPRSTITLATSVGHPDDFFIFPEDAEFPMLKTTGTQTNEIRSDMTYNESGSGGAVFSVGSINWLCSLGWKNFENNVAQLTDNVIREFVRRHK</sequence>
<dbReference type="AlphaFoldDB" id="A0A9W9P1T9"/>
<gene>
    <name evidence="2" type="ORF">N7469_005695</name>
</gene>
<name>A0A9W9P1T9_PENCI</name>
<dbReference type="Proteomes" id="UP001147733">
    <property type="component" value="Unassembled WGS sequence"/>
</dbReference>
<organism evidence="2 3">
    <name type="scientific">Penicillium citrinum</name>
    <dbReference type="NCBI Taxonomy" id="5077"/>
    <lineage>
        <taxon>Eukaryota</taxon>
        <taxon>Fungi</taxon>
        <taxon>Dikarya</taxon>
        <taxon>Ascomycota</taxon>
        <taxon>Pezizomycotina</taxon>
        <taxon>Eurotiomycetes</taxon>
        <taxon>Eurotiomycetidae</taxon>
        <taxon>Eurotiales</taxon>
        <taxon>Aspergillaceae</taxon>
        <taxon>Penicillium</taxon>
    </lineage>
</organism>
<dbReference type="RefSeq" id="XP_056501429.1">
    <property type="nucleotide sequence ID" value="XM_056644615.1"/>
</dbReference>
<dbReference type="InterPro" id="IPR046540">
    <property type="entry name" value="DMFA2_C"/>
</dbReference>
<dbReference type="EMBL" id="JAPQKT010000004">
    <property type="protein sequence ID" value="KAJ5233929.1"/>
    <property type="molecule type" value="Genomic_DNA"/>
</dbReference>
<evidence type="ECO:0000313" key="3">
    <source>
        <dbReference type="Proteomes" id="UP001147733"/>
    </source>
</evidence>
<feature type="domain" description="N,N-dimethylformamidase beta subunit-like C-terminal" evidence="1">
    <location>
        <begin position="285"/>
        <end position="722"/>
    </location>
</feature>
<evidence type="ECO:0000313" key="2">
    <source>
        <dbReference type="EMBL" id="KAJ5233929.1"/>
    </source>
</evidence>
<comment type="caution">
    <text evidence="2">The sequence shown here is derived from an EMBL/GenBank/DDBJ whole genome shotgun (WGS) entry which is preliminary data.</text>
</comment>
<accession>A0A9W9P1T9</accession>
<proteinExistence type="predicted"/>
<protein>
    <recommendedName>
        <fullName evidence="1">N,N-dimethylformamidase beta subunit-like C-terminal domain-containing protein</fullName>
    </recommendedName>
</protein>
<reference evidence="2" key="1">
    <citation type="submission" date="2022-11" db="EMBL/GenBank/DDBJ databases">
        <authorList>
            <person name="Petersen C."/>
        </authorList>
    </citation>
    <scope>NUCLEOTIDE SEQUENCE</scope>
    <source>
        <strain evidence="2">IBT 23319</strain>
    </source>
</reference>
<dbReference type="GeneID" id="81383782"/>
<keyword evidence="3" id="KW-1185">Reference proteome</keyword>
<evidence type="ECO:0000259" key="1">
    <source>
        <dbReference type="Pfam" id="PF20254"/>
    </source>
</evidence>
<dbReference type="Pfam" id="PF20254">
    <property type="entry name" value="DMFA2_C"/>
    <property type="match status" value="1"/>
</dbReference>